<name>A0A1L9B418_9BACT</name>
<dbReference type="InterPro" id="IPR003615">
    <property type="entry name" value="HNH_nuc"/>
</dbReference>
<proteinExistence type="predicted"/>
<dbReference type="GO" id="GO:0004519">
    <property type="term" value="F:endonuclease activity"/>
    <property type="evidence" value="ECO:0007669"/>
    <property type="project" value="InterPro"/>
</dbReference>
<dbReference type="NCBIfam" id="TIGR02646">
    <property type="entry name" value="retron system putative HNH endonuclease"/>
    <property type="match status" value="1"/>
</dbReference>
<accession>A0A1L9B418</accession>
<evidence type="ECO:0000313" key="2">
    <source>
        <dbReference type="EMBL" id="OJH37015.1"/>
    </source>
</evidence>
<evidence type="ECO:0000313" key="3">
    <source>
        <dbReference type="Proteomes" id="UP000182229"/>
    </source>
</evidence>
<comment type="caution">
    <text evidence="2">The sequence shown here is derived from an EMBL/GenBank/DDBJ whole genome shotgun (WGS) entry which is preliminary data.</text>
</comment>
<dbReference type="Gene3D" id="1.10.30.50">
    <property type="match status" value="1"/>
</dbReference>
<dbReference type="InterPro" id="IPR002711">
    <property type="entry name" value="HNH"/>
</dbReference>
<dbReference type="GO" id="GO:0003676">
    <property type="term" value="F:nucleic acid binding"/>
    <property type="evidence" value="ECO:0007669"/>
    <property type="project" value="InterPro"/>
</dbReference>
<reference evidence="2 3" key="2">
    <citation type="submission" date="2016-12" db="EMBL/GenBank/DDBJ databases">
        <title>Draft Genome Sequence of Cystobacter ferrugineus Strain Cbfe23.</title>
        <authorList>
            <person name="Akbar S."/>
            <person name="Dowd S.E."/>
            <person name="Stevens D.C."/>
        </authorList>
    </citation>
    <scope>NUCLEOTIDE SEQUENCE [LARGE SCALE GENOMIC DNA]</scope>
    <source>
        <strain evidence="2 3">Cbfe23</strain>
    </source>
</reference>
<dbReference type="Pfam" id="PF01844">
    <property type="entry name" value="HNH"/>
    <property type="match status" value="1"/>
</dbReference>
<dbReference type="OrthoDB" id="5422822at2"/>
<protein>
    <submittedName>
        <fullName evidence="2">TIGR02646 family protein</fullName>
    </submittedName>
</protein>
<dbReference type="GO" id="GO:0008270">
    <property type="term" value="F:zinc ion binding"/>
    <property type="evidence" value="ECO:0007669"/>
    <property type="project" value="InterPro"/>
</dbReference>
<sequence>MKKLNREPLSASTMELLAERSRQVLAAEDSKSEAQRLWTQQGNRAFEEIRATLKSMTTGRERCMYCEDSAATDIEHFWPKSQYPKRAFSWDNYLLACSGCNSNHKREKFPLDEAGTPLLINPTVDDPRDHLFLSVKTGKFRPRKQGGQENRKGVESIEVFGLDRDILEKGRLDAWETIPALLLRYADACSREKWRLALNVQRTLCRFPFASVLAWFMDIASRPDAALFIDERCLPVLERYPDIKHWI</sequence>
<gene>
    <name evidence="2" type="ORF">BON30_31525</name>
</gene>
<dbReference type="SMART" id="SM00507">
    <property type="entry name" value="HNHc"/>
    <property type="match status" value="1"/>
</dbReference>
<evidence type="ECO:0000259" key="1">
    <source>
        <dbReference type="SMART" id="SM00507"/>
    </source>
</evidence>
<dbReference type="InterPro" id="IPR013467">
    <property type="entry name" value="HNH78-like"/>
</dbReference>
<dbReference type="RefSeq" id="WP_071902163.1">
    <property type="nucleotide sequence ID" value="NZ_MPIN01000009.1"/>
</dbReference>
<organism evidence="2 3">
    <name type="scientific">Cystobacter ferrugineus</name>
    <dbReference type="NCBI Taxonomy" id="83449"/>
    <lineage>
        <taxon>Bacteria</taxon>
        <taxon>Pseudomonadati</taxon>
        <taxon>Myxococcota</taxon>
        <taxon>Myxococcia</taxon>
        <taxon>Myxococcales</taxon>
        <taxon>Cystobacterineae</taxon>
        <taxon>Archangiaceae</taxon>
        <taxon>Cystobacter</taxon>
    </lineage>
</organism>
<reference evidence="3" key="1">
    <citation type="submission" date="2016-11" db="EMBL/GenBank/DDBJ databases">
        <authorList>
            <person name="Shukria A."/>
            <person name="Stevens D.C."/>
        </authorList>
    </citation>
    <scope>NUCLEOTIDE SEQUENCE [LARGE SCALE GENOMIC DNA]</scope>
    <source>
        <strain evidence="3">Cbfe23</strain>
    </source>
</reference>
<dbReference type="Proteomes" id="UP000182229">
    <property type="component" value="Unassembled WGS sequence"/>
</dbReference>
<feature type="domain" description="HNH nuclease" evidence="1">
    <location>
        <begin position="50"/>
        <end position="102"/>
    </location>
</feature>
<dbReference type="AlphaFoldDB" id="A0A1L9B418"/>
<dbReference type="EMBL" id="MPIN01000009">
    <property type="protein sequence ID" value="OJH37015.1"/>
    <property type="molecule type" value="Genomic_DNA"/>
</dbReference>
<keyword evidence="3" id="KW-1185">Reference proteome</keyword>
<dbReference type="STRING" id="83449.BON30_31525"/>